<dbReference type="InterPro" id="IPR012337">
    <property type="entry name" value="RNaseH-like_sf"/>
</dbReference>
<dbReference type="Gene3D" id="3.30.420.10">
    <property type="entry name" value="Ribonuclease H-like superfamily/Ribonuclease H"/>
    <property type="match status" value="2"/>
</dbReference>
<evidence type="ECO:0000313" key="5">
    <source>
        <dbReference type="Proteomes" id="UP000288805"/>
    </source>
</evidence>
<dbReference type="EMBL" id="QGNW01001345">
    <property type="protein sequence ID" value="RVW44676.1"/>
    <property type="molecule type" value="Genomic_DNA"/>
</dbReference>
<dbReference type="GO" id="GO:0004190">
    <property type="term" value="F:aspartic-type endopeptidase activity"/>
    <property type="evidence" value="ECO:0007669"/>
    <property type="project" value="UniProtKB-KW"/>
</dbReference>
<dbReference type="Pfam" id="PF07727">
    <property type="entry name" value="RVT_2"/>
    <property type="match status" value="1"/>
</dbReference>
<feature type="compositionally biased region" description="Low complexity" evidence="2">
    <location>
        <begin position="103"/>
        <end position="120"/>
    </location>
</feature>
<dbReference type="CDD" id="cd09272">
    <property type="entry name" value="RNase_HI_RT_Ty1"/>
    <property type="match status" value="1"/>
</dbReference>
<keyword evidence="1" id="KW-0645">Protease</keyword>
<dbReference type="PROSITE" id="PS50994">
    <property type="entry name" value="INTEGRASE"/>
    <property type="match status" value="1"/>
</dbReference>
<organism evidence="4 5">
    <name type="scientific">Vitis vinifera</name>
    <name type="common">Grape</name>
    <dbReference type="NCBI Taxonomy" id="29760"/>
    <lineage>
        <taxon>Eukaryota</taxon>
        <taxon>Viridiplantae</taxon>
        <taxon>Streptophyta</taxon>
        <taxon>Embryophyta</taxon>
        <taxon>Tracheophyta</taxon>
        <taxon>Spermatophyta</taxon>
        <taxon>Magnoliopsida</taxon>
        <taxon>eudicotyledons</taxon>
        <taxon>Gunneridae</taxon>
        <taxon>Pentapetalae</taxon>
        <taxon>rosids</taxon>
        <taxon>Vitales</taxon>
        <taxon>Vitaceae</taxon>
        <taxon>Viteae</taxon>
        <taxon>Vitis</taxon>
    </lineage>
</organism>
<dbReference type="InterPro" id="IPR043502">
    <property type="entry name" value="DNA/RNA_pol_sf"/>
</dbReference>
<dbReference type="InterPro" id="IPR036397">
    <property type="entry name" value="RNaseH_sf"/>
</dbReference>
<name>A0A438EA43_VITVI</name>
<dbReference type="FunFam" id="3.30.420.10:FF:000438">
    <property type="match status" value="1"/>
</dbReference>
<dbReference type="GO" id="GO:0015074">
    <property type="term" value="P:DNA integration"/>
    <property type="evidence" value="ECO:0007669"/>
    <property type="project" value="InterPro"/>
</dbReference>
<evidence type="ECO:0000313" key="4">
    <source>
        <dbReference type="EMBL" id="RVW44676.1"/>
    </source>
</evidence>
<dbReference type="InterPro" id="IPR013103">
    <property type="entry name" value="RVT_2"/>
</dbReference>
<gene>
    <name evidence="4" type="primary">POLX_4212</name>
    <name evidence="4" type="ORF">CK203_115580</name>
</gene>
<dbReference type="Proteomes" id="UP000288805">
    <property type="component" value="Unassembled WGS sequence"/>
</dbReference>
<evidence type="ECO:0000256" key="2">
    <source>
        <dbReference type="SAM" id="MobiDB-lite"/>
    </source>
</evidence>
<dbReference type="SUPFAM" id="SSF53098">
    <property type="entry name" value="Ribonuclease H-like"/>
    <property type="match status" value="1"/>
</dbReference>
<dbReference type="AlphaFoldDB" id="A0A438EA43"/>
<dbReference type="Pfam" id="PF22936">
    <property type="entry name" value="Pol_BBD"/>
    <property type="match status" value="1"/>
</dbReference>
<dbReference type="PANTHER" id="PTHR11439">
    <property type="entry name" value="GAG-POL-RELATED RETROTRANSPOSON"/>
    <property type="match status" value="1"/>
</dbReference>
<dbReference type="GO" id="GO:0003676">
    <property type="term" value="F:nucleic acid binding"/>
    <property type="evidence" value="ECO:0007669"/>
    <property type="project" value="InterPro"/>
</dbReference>
<dbReference type="InterPro" id="IPR054722">
    <property type="entry name" value="PolX-like_BBD"/>
</dbReference>
<feature type="compositionally biased region" description="Low complexity" evidence="2">
    <location>
        <begin position="161"/>
        <end position="187"/>
    </location>
</feature>
<dbReference type="Pfam" id="PF25597">
    <property type="entry name" value="SH3_retrovirus"/>
    <property type="match status" value="1"/>
</dbReference>
<comment type="caution">
    <text evidence="4">The sequence shown here is derived from an EMBL/GenBank/DDBJ whole genome shotgun (WGS) entry which is preliminary data.</text>
</comment>
<dbReference type="InterPro" id="IPR001584">
    <property type="entry name" value="Integrase_cat-core"/>
</dbReference>
<keyword evidence="1" id="KW-0378">Hydrolase</keyword>
<dbReference type="SUPFAM" id="SSF56672">
    <property type="entry name" value="DNA/RNA polymerases"/>
    <property type="match status" value="1"/>
</dbReference>
<dbReference type="Pfam" id="PF13976">
    <property type="entry name" value="gag_pre-integrs"/>
    <property type="match status" value="1"/>
</dbReference>
<feature type="region of interest" description="Disordered" evidence="2">
    <location>
        <begin position="148"/>
        <end position="187"/>
    </location>
</feature>
<dbReference type="PANTHER" id="PTHR11439:SF484">
    <property type="entry name" value="REVERSE TRANSCRIPTASE TY1_COPIA-TYPE DOMAIN-CONTAINING PROTEIN"/>
    <property type="match status" value="1"/>
</dbReference>
<keyword evidence="1" id="KW-0064">Aspartyl protease</keyword>
<evidence type="ECO:0000256" key="1">
    <source>
        <dbReference type="ARBA" id="ARBA00022750"/>
    </source>
</evidence>
<feature type="domain" description="Integrase catalytic" evidence="3">
    <location>
        <begin position="283"/>
        <end position="466"/>
    </location>
</feature>
<evidence type="ECO:0000259" key="3">
    <source>
        <dbReference type="PROSITE" id="PS50994"/>
    </source>
</evidence>
<sequence length="1080" mass="119176">MGQGYEDHLVTQEADIPEDLDLSTYIGQIASLKEQFLTVMPLTPDVGAQQTQLDKFFMVLTLIGLRPDLEPIRDQILGSSSVPSLDDVFARLLRISSTQTLPSDSASDSSVLVSQTTSRGGRSGTRGRGQRPHCTYCNKLGHTRDRCYQLHGRPPRTAHMAQSSDSPLPQPPSSSASQTSQASIASVAQPGNASACLTHTSSLGPWILDSGASDHLSGNKDLFSSITTTSDLPTVTLANGSQTVAKGIGLALPLPSLPLTSDRSTGKTIGIGRESQGLYHLTSDSSPAVCISTDAPLIHNRLGHPSLSKFQKMVPRFSTLSSLPCESCQLGKHTRVSFPKRLNNRAKSPFELVHTDVWGPCRTASTLGFQYFVTFIDDYSRSQFTSFMSHHGILHQSSCAHTPQQNGVAERKNRHLVETARTLLLHSHVPFRFWGDAVLTACYLINRMPSSVLHDQIPHSLLFPDQPLYFLPPRVFGCTCFVHILTPGQDKLSAKAMKCLFLGYSRLQKGYRCYSLETHRYFISADVTFFEDSPFFSTTSESLPVSEVYHRRPRVVAPLPFPEAPADSLPIPSASPAPALPSPNDLPIAVRKGTRSTRNPHPIYNFLSYHRLSSPYSAFVSAISSVSLPKSTHEALSHPGWRQAMVDEMAALHSNGTWDLVVLPSGKSTVGCRWVYAVKVGPDGQIASVRLLLSMAAMCSWPLYQLDIKNAFLHGDLAEEVYMEQPPGFVAQGESGLVCRLRRSLYGLKQSPRAWFSRFSSVVQEFGMLRSSDQDGIQKLKQHLFTHFQTKDLGKLKYFLGIEIAQSSSGVVLSQRKYALDILEETGMLDCKPVDTPMDPNVKLVPGQGEPLGDPGRYRRLVGKLNYLTITRPDISFPVSVVSQFLQSPCDSHWDAVIRILRYIKSTAGQGVLYENRGHTQVVGYTDADWAGSPTDRRSTSGYCVFIGGNLISWKSKKQDVVARSSAEAEYRAMALATCELIWLRHLLQELRFGKDEQMKLICDNQAALHIASNPVFHERTKHIEVDCHFIREKIASGCVATSFVNSNDQLADIFTKSLRGPRIKYICNKLGAYDVYAPA</sequence>
<protein>
    <submittedName>
        <fullName evidence="4">Retrovirus-related Pol polyprotein from transposon TNT 1-94</fullName>
    </submittedName>
</protein>
<dbReference type="InterPro" id="IPR057670">
    <property type="entry name" value="SH3_retrovirus"/>
</dbReference>
<feature type="region of interest" description="Disordered" evidence="2">
    <location>
        <begin position="100"/>
        <end position="133"/>
    </location>
</feature>
<dbReference type="InterPro" id="IPR025724">
    <property type="entry name" value="GAG-pre-integrase_dom"/>
</dbReference>
<accession>A0A438EA43</accession>
<reference evidence="4 5" key="1">
    <citation type="journal article" date="2018" name="PLoS Genet.">
        <title>Population sequencing reveals clonal diversity and ancestral inbreeding in the grapevine cultivar Chardonnay.</title>
        <authorList>
            <person name="Roach M.J."/>
            <person name="Johnson D.L."/>
            <person name="Bohlmann J."/>
            <person name="van Vuuren H.J."/>
            <person name="Jones S.J."/>
            <person name="Pretorius I.S."/>
            <person name="Schmidt S.A."/>
            <person name="Borneman A.R."/>
        </authorList>
    </citation>
    <scope>NUCLEOTIDE SEQUENCE [LARGE SCALE GENOMIC DNA]</scope>
    <source>
        <strain evidence="5">cv. Chardonnay</strain>
        <tissue evidence="4">Leaf</tissue>
    </source>
</reference>
<proteinExistence type="predicted"/>